<sequence length="629" mass="69035">MDRMFLDYYEAELEHIRALATEFAALNPNAAGSLSIDTTPCPDPYVERLLEGVAYLAARTRLKLDVESSRYVRTLLDTLYPDLAGPAPAMTLAQMEPGPQVDTMLDGHLMRRGTRMIAGLREGLRTRATYTTSEDVHLWPVTLTDVTYLQDRSALVQAGVSDAASRDVAAGLRIRLARRGAGRLADLSLDALTVHFGMGPRGGPLFDAVFGAGQGALARAAGSDAPYRPIGRPQMVGIGDETGLLPRVRPSFEGYRLLREYFLMPARFHGMRLSGLSPAVRVAKDDGQGIEIVVPLGRADPALSALSTADLRLHVTPVVNLFEHECNLVELRPGRSSHTVHADRTRPKDFEIYRLLRVEDAETEGPDARIAPLFSVAPRPGERSGYVYTAERRPRRPDTDEVRRGQTRSSYIGDDFQIAISDPGRGPRTGRLRRLDIRALCTNRDLPILDDNPTLTLETGDPVGRVKLLGAMRRPRSSLRASLPSGAKGEAKMDDLSWRWIAQLSLNHLSLAADGADAAPLRALIQLYADRGDPDLARHGEALERVRSGQVMDRLALPGPIAFGHGTEITLDINETLLGDGSELLLSAILAQLFSRHTATNSFVRTKTRLMRRQTEVRWPTTPGTRAPI</sequence>
<evidence type="ECO:0000313" key="1">
    <source>
        <dbReference type="EMBL" id="PWJ16558.1"/>
    </source>
</evidence>
<protein>
    <submittedName>
        <fullName evidence="2">Type VI secretion system protein ImpG</fullName>
    </submittedName>
</protein>
<dbReference type="PIRSF" id="PIRSF028304">
    <property type="entry name" value="UCP028304"/>
    <property type="match status" value="1"/>
</dbReference>
<evidence type="ECO:0000313" key="2">
    <source>
        <dbReference type="EMBL" id="SSA48795.1"/>
    </source>
</evidence>
<gene>
    <name evidence="1" type="ORF">BCF38_10872</name>
    <name evidence="2" type="ORF">SAMN05421539_10872</name>
</gene>
<reference evidence="1 3" key="2">
    <citation type="submission" date="2018-03" db="EMBL/GenBank/DDBJ databases">
        <title>Genomic Encyclopedia of Archaeal and Bacterial Type Strains, Phase II (KMG-II): from individual species to whole genera.</title>
        <authorList>
            <person name="Goeker M."/>
        </authorList>
    </citation>
    <scope>NUCLEOTIDE SEQUENCE [LARGE SCALE GENOMIC DNA]</scope>
    <source>
        <strain evidence="1 3">DSM 25227</strain>
    </source>
</reference>
<evidence type="ECO:0000313" key="4">
    <source>
        <dbReference type="Proteomes" id="UP000251571"/>
    </source>
</evidence>
<accession>A0A2Y9AY25</accession>
<dbReference type="AlphaFoldDB" id="A0A2Y9AY25"/>
<dbReference type="Proteomes" id="UP000251571">
    <property type="component" value="Unassembled WGS sequence"/>
</dbReference>
<dbReference type="Proteomes" id="UP000245839">
    <property type="component" value="Unassembled WGS sequence"/>
</dbReference>
<organism evidence="2 4">
    <name type="scientific">Jannaschia seohaensis</name>
    <dbReference type="NCBI Taxonomy" id="475081"/>
    <lineage>
        <taxon>Bacteria</taxon>
        <taxon>Pseudomonadati</taxon>
        <taxon>Pseudomonadota</taxon>
        <taxon>Alphaproteobacteria</taxon>
        <taxon>Rhodobacterales</taxon>
        <taxon>Roseobacteraceae</taxon>
        <taxon>Jannaschia</taxon>
    </lineage>
</organism>
<name>A0A2Y9AY25_9RHOB</name>
<dbReference type="PANTHER" id="PTHR35370:SF1">
    <property type="entry name" value="TYPE VI SECRETION SYSTEM COMPONENT TSSF1"/>
    <property type="match status" value="1"/>
</dbReference>
<dbReference type="Pfam" id="PF05947">
    <property type="entry name" value="T6SS_TssF"/>
    <property type="match status" value="1"/>
</dbReference>
<dbReference type="PANTHER" id="PTHR35370">
    <property type="entry name" value="CYTOPLASMIC PROTEIN-RELATED-RELATED"/>
    <property type="match status" value="1"/>
</dbReference>
<dbReference type="EMBL" id="UETC01000008">
    <property type="protein sequence ID" value="SSA48795.1"/>
    <property type="molecule type" value="Genomic_DNA"/>
</dbReference>
<keyword evidence="3" id="KW-1185">Reference proteome</keyword>
<dbReference type="OrthoDB" id="9763676at2"/>
<evidence type="ECO:0000313" key="3">
    <source>
        <dbReference type="Proteomes" id="UP000245839"/>
    </source>
</evidence>
<dbReference type="EMBL" id="QGDJ01000008">
    <property type="protein sequence ID" value="PWJ16558.1"/>
    <property type="molecule type" value="Genomic_DNA"/>
</dbReference>
<dbReference type="RefSeq" id="WP_109565275.1">
    <property type="nucleotide sequence ID" value="NZ_QGDJ01000008.1"/>
</dbReference>
<dbReference type="NCBIfam" id="TIGR03359">
    <property type="entry name" value="VI_chp_6"/>
    <property type="match status" value="1"/>
</dbReference>
<reference evidence="2 4" key="1">
    <citation type="submission" date="2016-10" db="EMBL/GenBank/DDBJ databases">
        <authorList>
            <person name="Cai Z."/>
        </authorList>
    </citation>
    <scope>NUCLEOTIDE SEQUENCE [LARGE SCALE GENOMIC DNA]</scope>
    <source>
        <strain evidence="2 4">DSM 25227</strain>
    </source>
</reference>
<dbReference type="InterPro" id="IPR010272">
    <property type="entry name" value="T6SS_TssF"/>
</dbReference>
<proteinExistence type="predicted"/>